<dbReference type="EMBL" id="CP053923">
    <property type="protein sequence ID" value="QNT68357.1"/>
    <property type="molecule type" value="Genomic_DNA"/>
</dbReference>
<accession>A0A7H1MY21</accession>
<evidence type="ECO:0000313" key="2">
    <source>
        <dbReference type="EMBL" id="QNT68357.1"/>
    </source>
</evidence>
<gene>
    <name evidence="2" type="ORF">HQ394_02035</name>
</gene>
<feature type="domain" description="NYN" evidence="1">
    <location>
        <begin position="5"/>
        <end position="166"/>
    </location>
</feature>
<evidence type="ECO:0000259" key="1">
    <source>
        <dbReference type="Pfam" id="PF01936"/>
    </source>
</evidence>
<dbReference type="AlphaFoldDB" id="A0A7H1MY21"/>
<dbReference type="InterPro" id="IPR021139">
    <property type="entry name" value="NYN"/>
</dbReference>
<sequence length="175" mass="19621">MTSYVYIDNSNLYIEGCRVSAVEKGLATSIIHAMGTGIIDHTWQLDYGKLYEFVCGQDSVARLWGSPPPGDSFWNMLNRKGFNPTVYERGVSGGEKKVDVAIAHRITKDAFTIIDKDNDSIILVAGDKDFMPVITDLVSEGYNVECIFWDQAAREVKEGVRKFTSLTPYHSHFTK</sequence>
<evidence type="ECO:0000313" key="3">
    <source>
        <dbReference type="Proteomes" id="UP000516369"/>
    </source>
</evidence>
<dbReference type="KEGG" id="dvn:HQ394_02035"/>
<keyword evidence="3" id="KW-1185">Reference proteome</keyword>
<dbReference type="RefSeq" id="WP_190261800.1">
    <property type="nucleotide sequence ID" value="NZ_CP053923.1"/>
</dbReference>
<reference evidence="2 3" key="1">
    <citation type="submission" date="2020-05" db="EMBL/GenBank/DDBJ databases">
        <title>Complete closed genome sequence of Defluviicoccus vanus.</title>
        <authorList>
            <person name="Bessarab I."/>
            <person name="Arumugam K."/>
            <person name="Maszenan A.M."/>
            <person name="Seviour R.J."/>
            <person name="Williams R.B."/>
        </authorList>
    </citation>
    <scope>NUCLEOTIDE SEQUENCE [LARGE SCALE GENOMIC DNA]</scope>
    <source>
        <strain evidence="2 3">Ben 114</strain>
    </source>
</reference>
<dbReference type="Gene3D" id="3.40.50.1010">
    <property type="entry name" value="5'-nuclease"/>
    <property type="match status" value="1"/>
</dbReference>
<name>A0A7H1MY21_9PROT</name>
<organism evidence="2 3">
    <name type="scientific">Defluviicoccus vanus</name>
    <dbReference type="NCBI Taxonomy" id="111831"/>
    <lineage>
        <taxon>Bacteria</taxon>
        <taxon>Pseudomonadati</taxon>
        <taxon>Pseudomonadota</taxon>
        <taxon>Alphaproteobacteria</taxon>
        <taxon>Rhodospirillales</taxon>
        <taxon>Rhodospirillaceae</taxon>
        <taxon>Defluviicoccus</taxon>
    </lineage>
</organism>
<proteinExistence type="predicted"/>
<dbReference type="Pfam" id="PF01936">
    <property type="entry name" value="NYN"/>
    <property type="match status" value="1"/>
</dbReference>
<dbReference type="GO" id="GO:0004540">
    <property type="term" value="F:RNA nuclease activity"/>
    <property type="evidence" value="ECO:0007669"/>
    <property type="project" value="InterPro"/>
</dbReference>
<dbReference type="Proteomes" id="UP000516369">
    <property type="component" value="Chromosome"/>
</dbReference>
<protein>
    <submittedName>
        <fullName evidence="2">NYN domain-containing protein</fullName>
    </submittedName>
</protein>